<dbReference type="PANTHER" id="PTHR11092:SF0">
    <property type="entry name" value="EPIMERASE FAMILY PROTEIN SDR39U1"/>
    <property type="match status" value="1"/>
</dbReference>
<comment type="similarity">
    <text evidence="1">Belongs to the NAD(P)-dependent epimerase/dehydratase family. SDR39U1 subfamily.</text>
</comment>
<dbReference type="Gene3D" id="3.40.50.720">
    <property type="entry name" value="NAD(P)-binding Rossmann-like Domain"/>
    <property type="match status" value="1"/>
</dbReference>
<reference evidence="6" key="3">
    <citation type="submission" date="2023-06" db="EMBL/GenBank/DDBJ databases">
        <title>Pangenomics reveal diversification of enzyme families and niche specialization in globally abundant SAR202 bacteria.</title>
        <authorList>
            <person name="Saw J.H.W."/>
        </authorList>
    </citation>
    <scope>NUCLEOTIDE SEQUENCE [LARGE SCALE GENOMIC DNA]</scope>
    <source>
        <strain evidence="6">JH1073</strain>
    </source>
</reference>
<proteinExistence type="inferred from homology"/>
<dbReference type="AlphaFoldDB" id="A0AAJ5ZHY5"/>
<dbReference type="InterPro" id="IPR010099">
    <property type="entry name" value="SDR39U1"/>
</dbReference>
<dbReference type="EMBL" id="CP046147">
    <property type="protein sequence ID" value="WFG39031.1"/>
    <property type="molecule type" value="Genomic_DNA"/>
</dbReference>
<evidence type="ECO:0000313" key="6">
    <source>
        <dbReference type="Proteomes" id="UP001219901"/>
    </source>
</evidence>
<dbReference type="InterPro" id="IPR036291">
    <property type="entry name" value="NAD(P)-bd_dom_sf"/>
</dbReference>
<protein>
    <submittedName>
        <fullName evidence="5">TIGR01777 family protein</fullName>
    </submittedName>
</protein>
<dbReference type="EMBL" id="WMBE01000001">
    <property type="protein sequence ID" value="MDG0866250.1"/>
    <property type="molecule type" value="Genomic_DNA"/>
</dbReference>
<reference evidence="6 7" key="1">
    <citation type="submission" date="2019-11" db="EMBL/GenBank/DDBJ databases">
        <authorList>
            <person name="Cho J.-C."/>
        </authorList>
    </citation>
    <scope>NUCLEOTIDE SEQUENCE [LARGE SCALE GENOMIC DNA]</scope>
    <source>
        <strain evidence="5 6">JH1073</strain>
        <strain evidence="4 7">JH702</strain>
    </source>
</reference>
<accession>A0AAJ5ZHY5</accession>
<dbReference type="RefSeq" id="WP_342822309.1">
    <property type="nucleotide sequence ID" value="NZ_CP046146.1"/>
</dbReference>
<sequence length="311" mass="33982">MRILVSGGSGMVGSNLIETLVYDGHQVVQLVRREPNPDAPIAEFAWDPEHGAFDSRMLGSIDAAIHLGGVSIAGSRWSAERKLLIRESRVRSTRLLSQALAGLPSPPKVLIVASAVGFYGDRGEEPLTEESPPGEGFLADTAIRWESAADAAREAGIRVVHARFGLIISRQGGLLAKVRVPFQTALGGKLGNGRQWWPWISLPDVINGLSFLLGQDAISGPVNFTAPTPVRNEEFTKLMSRTLSRPAWFQVPAPIIKLVFGEMGEETMLSSQRAFPETLRAAGFEWVYENLSDVLYQELIATRSDRWGHNS</sequence>
<dbReference type="Pfam" id="PF01370">
    <property type="entry name" value="Epimerase"/>
    <property type="match status" value="1"/>
</dbReference>
<keyword evidence="6" id="KW-1185">Reference proteome</keyword>
<feature type="domain" description="NAD-dependent epimerase/dehydratase" evidence="2">
    <location>
        <begin position="3"/>
        <end position="215"/>
    </location>
</feature>
<reference evidence="5" key="2">
    <citation type="journal article" date="2023" name="Nat. Commun.">
        <title>Cultivation of marine bacteria of the SAR202 clade.</title>
        <authorList>
            <person name="Lim Y."/>
            <person name="Seo J.H."/>
            <person name="Giovannoni S.J."/>
            <person name="Kang I."/>
            <person name="Cho J.C."/>
        </authorList>
    </citation>
    <scope>NUCLEOTIDE SEQUENCE</scope>
    <source>
        <strain evidence="5">JH1073</strain>
    </source>
</reference>
<dbReference type="Pfam" id="PF08338">
    <property type="entry name" value="DUF1731"/>
    <property type="match status" value="1"/>
</dbReference>
<evidence type="ECO:0000313" key="5">
    <source>
        <dbReference type="EMBL" id="WFG39031.1"/>
    </source>
</evidence>
<organism evidence="5 6">
    <name type="scientific">Candidatus Lucifugimonas marina</name>
    <dbReference type="NCBI Taxonomy" id="3038979"/>
    <lineage>
        <taxon>Bacteria</taxon>
        <taxon>Bacillati</taxon>
        <taxon>Chloroflexota</taxon>
        <taxon>Dehalococcoidia</taxon>
        <taxon>SAR202 cluster</taxon>
        <taxon>Candidatus Lucifugimonadales</taxon>
        <taxon>Candidatus Lucifugimonadaceae</taxon>
        <taxon>Candidatus Lucifugimonas</taxon>
    </lineage>
</organism>
<evidence type="ECO:0000313" key="4">
    <source>
        <dbReference type="EMBL" id="MDG0866250.1"/>
    </source>
</evidence>
<evidence type="ECO:0000313" key="7">
    <source>
        <dbReference type="Proteomes" id="UP001321249"/>
    </source>
</evidence>
<dbReference type="InterPro" id="IPR001509">
    <property type="entry name" value="Epimerase_deHydtase"/>
</dbReference>
<dbReference type="SUPFAM" id="SSF51735">
    <property type="entry name" value="NAD(P)-binding Rossmann-fold domains"/>
    <property type="match status" value="1"/>
</dbReference>
<dbReference type="Proteomes" id="UP001321249">
    <property type="component" value="Unassembled WGS sequence"/>
</dbReference>
<dbReference type="PANTHER" id="PTHR11092">
    <property type="entry name" value="SUGAR NUCLEOTIDE EPIMERASE RELATED"/>
    <property type="match status" value="1"/>
</dbReference>
<name>A0AAJ5ZHY5_9CHLR</name>
<dbReference type="Proteomes" id="UP001219901">
    <property type="component" value="Chromosome"/>
</dbReference>
<evidence type="ECO:0000259" key="3">
    <source>
        <dbReference type="Pfam" id="PF08338"/>
    </source>
</evidence>
<evidence type="ECO:0000256" key="1">
    <source>
        <dbReference type="ARBA" id="ARBA00009353"/>
    </source>
</evidence>
<dbReference type="InterPro" id="IPR013549">
    <property type="entry name" value="DUF1731"/>
</dbReference>
<gene>
    <name evidence="4" type="ORF">GKO46_04085</name>
    <name evidence="5" type="ORF">GKO48_05175</name>
</gene>
<feature type="domain" description="DUF1731" evidence="3">
    <location>
        <begin position="251"/>
        <end position="295"/>
    </location>
</feature>
<dbReference type="NCBIfam" id="TIGR01777">
    <property type="entry name" value="yfcH"/>
    <property type="match status" value="1"/>
</dbReference>
<evidence type="ECO:0000259" key="2">
    <source>
        <dbReference type="Pfam" id="PF01370"/>
    </source>
</evidence>